<evidence type="ECO:0000313" key="2">
    <source>
        <dbReference type="Proteomes" id="UP001222800"/>
    </source>
</evidence>
<accession>A0ABY8EHM4</accession>
<dbReference type="Gene3D" id="1.25.40.10">
    <property type="entry name" value="Tetratricopeptide repeat domain"/>
    <property type="match status" value="1"/>
</dbReference>
<evidence type="ECO:0008006" key="3">
    <source>
        <dbReference type="Google" id="ProtNLM"/>
    </source>
</evidence>
<evidence type="ECO:0000313" key="1">
    <source>
        <dbReference type="EMBL" id="WFD12431.1"/>
    </source>
</evidence>
<keyword evidence="1" id="KW-0614">Plasmid</keyword>
<dbReference type="InterPro" id="IPR011990">
    <property type="entry name" value="TPR-like_helical_dom_sf"/>
</dbReference>
<dbReference type="Proteomes" id="UP001222800">
    <property type="component" value="Plasmid unnamed1"/>
</dbReference>
<dbReference type="EMBL" id="CP120734">
    <property type="protein sequence ID" value="WFD12431.1"/>
    <property type="molecule type" value="Genomic_DNA"/>
</dbReference>
<reference evidence="1 2" key="1">
    <citation type="submission" date="2023-03" db="EMBL/GenBank/DDBJ databases">
        <title>Complete genome sequence of Tepidibacter sp. SWIR-1, isolated from a deep-sea hydrothermal vent.</title>
        <authorList>
            <person name="Li X."/>
        </authorList>
    </citation>
    <scope>NUCLEOTIDE SEQUENCE [LARGE SCALE GENOMIC DNA]</scope>
    <source>
        <strain evidence="1 2">SWIR-1</strain>
        <plasmid evidence="1 2">unnamed1</plasmid>
    </source>
</reference>
<name>A0ABY8EHM4_9FIRM</name>
<organism evidence="1 2">
    <name type="scientific">Tepidibacter hydrothermalis</name>
    <dbReference type="NCBI Taxonomy" id="3036126"/>
    <lineage>
        <taxon>Bacteria</taxon>
        <taxon>Bacillati</taxon>
        <taxon>Bacillota</taxon>
        <taxon>Clostridia</taxon>
        <taxon>Peptostreptococcales</taxon>
        <taxon>Peptostreptococcaceae</taxon>
        <taxon>Tepidibacter</taxon>
    </lineage>
</organism>
<keyword evidence="2" id="KW-1185">Reference proteome</keyword>
<gene>
    <name evidence="1" type="ORF">P4S50_20065</name>
</gene>
<dbReference type="RefSeq" id="WP_277734833.1">
    <property type="nucleotide sequence ID" value="NZ_CP120734.1"/>
</dbReference>
<proteinExistence type="predicted"/>
<dbReference type="SUPFAM" id="SSF48452">
    <property type="entry name" value="TPR-like"/>
    <property type="match status" value="1"/>
</dbReference>
<protein>
    <recommendedName>
        <fullName evidence="3">Tetratricopeptide repeat protein</fullName>
    </recommendedName>
</protein>
<geneLocation type="plasmid" evidence="1 2">
    <name>unnamed1</name>
</geneLocation>
<sequence length="227" mass="26522">MFLPAFASMFWSSKWRLKTDWVEKHYLKAYKFYTSKKYDSCIPELDKVLEHPNANKDLELLKAECYSNLGNSDMAYRIYKKYFESIDISILSASDYWAPKASAIELLVNKKDFDLALVIAQSLPEEKFNGFDFSLWKNHMKGMCFLGKDQYEVALECFKTAVGRKRSMNYPYIDCHYFISFIYAKLGKKGLAKKKFQRVYAADPTYKNVSDFMDAIESDSRLNISLL</sequence>